<dbReference type="OrthoDB" id="5334360at2"/>
<dbReference type="EMBL" id="FOXB01000056">
    <property type="protein sequence ID" value="SFP91428.1"/>
    <property type="molecule type" value="Genomic_DNA"/>
</dbReference>
<evidence type="ECO:0000313" key="2">
    <source>
        <dbReference type="Proteomes" id="UP000199227"/>
    </source>
</evidence>
<dbReference type="GO" id="GO:0022900">
    <property type="term" value="P:electron transport chain"/>
    <property type="evidence" value="ECO:0007669"/>
    <property type="project" value="InterPro"/>
</dbReference>
<reference evidence="1 2" key="1">
    <citation type="submission" date="2016-10" db="EMBL/GenBank/DDBJ databases">
        <authorList>
            <person name="de Groot N.N."/>
        </authorList>
    </citation>
    <scope>NUCLEOTIDE SEQUENCE [LARGE SCALE GENOMIC DNA]</scope>
    <source>
        <strain evidence="1 2">EP1-55-1</strain>
    </source>
</reference>
<dbReference type="InterPro" id="IPR010980">
    <property type="entry name" value="Cyt_c/b562"/>
</dbReference>
<keyword evidence="2" id="KW-1185">Reference proteome</keyword>
<evidence type="ECO:0000313" key="1">
    <source>
        <dbReference type="EMBL" id="SFP91428.1"/>
    </source>
</evidence>
<gene>
    <name evidence="1" type="ORF">SAMN05216234_15611</name>
</gene>
<proteinExistence type="predicted"/>
<dbReference type="Proteomes" id="UP000199227">
    <property type="component" value="Unassembled WGS sequence"/>
</dbReference>
<dbReference type="AlphaFoldDB" id="A0A1I5U866"/>
<dbReference type="GO" id="GO:0009055">
    <property type="term" value="F:electron transfer activity"/>
    <property type="evidence" value="ECO:0007669"/>
    <property type="project" value="InterPro"/>
</dbReference>
<dbReference type="GO" id="GO:0020037">
    <property type="term" value="F:heme binding"/>
    <property type="evidence" value="ECO:0007669"/>
    <property type="project" value="InterPro"/>
</dbReference>
<accession>A0A1I5U866</accession>
<dbReference type="GO" id="GO:0005506">
    <property type="term" value="F:iron ion binding"/>
    <property type="evidence" value="ECO:0007669"/>
    <property type="project" value="InterPro"/>
</dbReference>
<protein>
    <recommendedName>
        <fullName evidence="3">Cytochrome C</fullName>
    </recommendedName>
</protein>
<dbReference type="STRING" id="223786.SAMN05216234_15611"/>
<organism evidence="1 2">
    <name type="scientific">Hydrogenimonas thermophila</name>
    <dbReference type="NCBI Taxonomy" id="223786"/>
    <lineage>
        <taxon>Bacteria</taxon>
        <taxon>Pseudomonadati</taxon>
        <taxon>Campylobacterota</taxon>
        <taxon>Epsilonproteobacteria</taxon>
        <taxon>Campylobacterales</taxon>
        <taxon>Hydrogenimonadaceae</taxon>
        <taxon>Hydrogenimonas</taxon>
    </lineage>
</organism>
<dbReference type="SUPFAM" id="SSF47175">
    <property type="entry name" value="Cytochromes"/>
    <property type="match status" value="1"/>
</dbReference>
<dbReference type="RefSeq" id="WP_092914095.1">
    <property type="nucleotide sequence ID" value="NZ_FOXB01000056.1"/>
</dbReference>
<sequence>MKKIVLTMLIMTGLLCAESYTKADRIKDMHKMAGGMKLIQNGFLYRCPEHSCLIDGAERILGVVKTLETQEMKDFLPEDQKYAYKFGQKSARMIELYAKDLIDSAKSNNMDDALEDYNQILRQCASCHLRLRK</sequence>
<evidence type="ECO:0008006" key="3">
    <source>
        <dbReference type="Google" id="ProtNLM"/>
    </source>
</evidence>
<name>A0A1I5U866_9BACT</name>